<reference evidence="1 2" key="1">
    <citation type="journal article" date="2015" name="Genome Biol. Evol.">
        <title>The genome of winter moth (Operophtera brumata) provides a genomic perspective on sexual dimorphism and phenology.</title>
        <authorList>
            <person name="Derks M.F."/>
            <person name="Smit S."/>
            <person name="Salis L."/>
            <person name="Schijlen E."/>
            <person name="Bossers A."/>
            <person name="Mateman C."/>
            <person name="Pijl A.S."/>
            <person name="de Ridder D."/>
            <person name="Groenen M.A."/>
            <person name="Visser M.E."/>
            <person name="Megens H.J."/>
        </authorList>
    </citation>
    <scope>NUCLEOTIDE SEQUENCE [LARGE SCALE GENOMIC DNA]</scope>
    <source>
        <strain evidence="1">WM2013NL</strain>
        <tissue evidence="1">Head and thorax</tissue>
    </source>
</reference>
<dbReference type="Proteomes" id="UP000037510">
    <property type="component" value="Unassembled WGS sequence"/>
</dbReference>
<evidence type="ECO:0000313" key="2">
    <source>
        <dbReference type="Proteomes" id="UP000037510"/>
    </source>
</evidence>
<organism evidence="1 2">
    <name type="scientific">Operophtera brumata</name>
    <name type="common">Winter moth</name>
    <name type="synonym">Phalaena brumata</name>
    <dbReference type="NCBI Taxonomy" id="104452"/>
    <lineage>
        <taxon>Eukaryota</taxon>
        <taxon>Metazoa</taxon>
        <taxon>Ecdysozoa</taxon>
        <taxon>Arthropoda</taxon>
        <taxon>Hexapoda</taxon>
        <taxon>Insecta</taxon>
        <taxon>Pterygota</taxon>
        <taxon>Neoptera</taxon>
        <taxon>Endopterygota</taxon>
        <taxon>Lepidoptera</taxon>
        <taxon>Glossata</taxon>
        <taxon>Ditrysia</taxon>
        <taxon>Geometroidea</taxon>
        <taxon>Geometridae</taxon>
        <taxon>Larentiinae</taxon>
        <taxon>Operophtera</taxon>
    </lineage>
</organism>
<gene>
    <name evidence="1" type="ORF">OBRU01_13449</name>
</gene>
<sequence>MGGDYRKHALMFLNELSQLEEGRRYLKFSSKITNDIKKVLRKKVSSLEFETLETLNATLNLMHPPIAQFSNVTYYCKPADEGFGKKTVCALVQHRMYMTLDEIFTHLDLLQNLSNNECGKDELTIFLPALLCLFKNLLIEYDNSEMNIIITNILNNVVSKNMIKSKELPKTVIVADTATEPILMKDNYNQIPPKKSPNKSKLTLGLAPNKFKKLSKRKGSQ</sequence>
<protein>
    <submittedName>
        <fullName evidence="1">Uncharacterized protein</fullName>
    </submittedName>
</protein>
<proteinExistence type="predicted"/>
<keyword evidence="2" id="KW-1185">Reference proteome</keyword>
<name>A0A0L7L7Z5_OPEBR</name>
<comment type="caution">
    <text evidence="1">The sequence shown here is derived from an EMBL/GenBank/DDBJ whole genome shotgun (WGS) entry which is preliminary data.</text>
</comment>
<accession>A0A0L7L7Z5</accession>
<dbReference type="AlphaFoldDB" id="A0A0L7L7Z5"/>
<dbReference type="EMBL" id="JTDY01002347">
    <property type="protein sequence ID" value="KOB71618.1"/>
    <property type="molecule type" value="Genomic_DNA"/>
</dbReference>
<evidence type="ECO:0000313" key="1">
    <source>
        <dbReference type="EMBL" id="KOB71618.1"/>
    </source>
</evidence>